<evidence type="ECO:0000256" key="5">
    <source>
        <dbReference type="ARBA" id="ARBA00023136"/>
    </source>
</evidence>
<protein>
    <recommendedName>
        <fullName evidence="6">UPF0387 membrane protein YohO</fullName>
    </recommendedName>
</protein>
<comment type="similarity">
    <text evidence="6">Belongs to the UPF0387 family.</text>
</comment>
<evidence type="ECO:0000256" key="6">
    <source>
        <dbReference type="HAMAP-Rule" id="MF_01362"/>
    </source>
</evidence>
<dbReference type="HAMAP" id="MF_01362">
    <property type="entry name" value="UPF0387"/>
    <property type="match status" value="1"/>
</dbReference>
<name>A0A1I4UHN5_9GAMM</name>
<dbReference type="Proteomes" id="UP000242222">
    <property type="component" value="Unassembled WGS sequence"/>
</dbReference>
<evidence type="ECO:0000256" key="1">
    <source>
        <dbReference type="ARBA" id="ARBA00022475"/>
    </source>
</evidence>
<keyword evidence="2" id="KW-0997">Cell inner membrane</keyword>
<evidence type="ECO:0000313" key="7">
    <source>
        <dbReference type="EMBL" id="SFM88512.1"/>
    </source>
</evidence>
<organism evidence="7 8">
    <name type="scientific">Izhakiella capsodis</name>
    <dbReference type="NCBI Taxonomy" id="1367852"/>
    <lineage>
        <taxon>Bacteria</taxon>
        <taxon>Pseudomonadati</taxon>
        <taxon>Pseudomonadota</taxon>
        <taxon>Gammaproteobacteria</taxon>
        <taxon>Enterobacterales</taxon>
        <taxon>Erwiniaceae</taxon>
        <taxon>Izhakiella</taxon>
    </lineage>
</organism>
<evidence type="ECO:0000313" key="8">
    <source>
        <dbReference type="Proteomes" id="UP000242222"/>
    </source>
</evidence>
<keyword evidence="8" id="KW-1185">Reference proteome</keyword>
<evidence type="ECO:0000256" key="3">
    <source>
        <dbReference type="ARBA" id="ARBA00022692"/>
    </source>
</evidence>
<proteinExistence type="inferred from homology"/>
<dbReference type="InterPro" id="IPR020870">
    <property type="entry name" value="UPF0387_membrane"/>
</dbReference>
<dbReference type="OrthoDB" id="6548946at2"/>
<comment type="subcellular location">
    <subcellularLocation>
        <location evidence="6">Cell membrane</location>
        <topology evidence="6">Single-pass membrane protein</topology>
    </subcellularLocation>
</comment>
<keyword evidence="3 6" id="KW-0812">Transmembrane</keyword>
<keyword evidence="4 6" id="KW-1133">Transmembrane helix</keyword>
<keyword evidence="1 6" id="KW-1003">Cell membrane</keyword>
<accession>A0A1I4UHN5</accession>
<reference evidence="8" key="1">
    <citation type="submission" date="2016-10" db="EMBL/GenBank/DDBJ databases">
        <authorList>
            <person name="Varghese N."/>
            <person name="Submissions S."/>
        </authorList>
    </citation>
    <scope>NUCLEOTIDE SEQUENCE [LARGE SCALE GENOMIC DNA]</scope>
    <source>
        <strain evidence="8">N6PO6</strain>
    </source>
</reference>
<dbReference type="NCBIfam" id="NF010225">
    <property type="entry name" value="PRK13681.1"/>
    <property type="match status" value="1"/>
</dbReference>
<gene>
    <name evidence="6" type="primary">yohO</name>
    <name evidence="7" type="ORF">SAMN05216516_101138</name>
</gene>
<dbReference type="RefSeq" id="WP_092873788.1">
    <property type="nucleotide sequence ID" value="NZ_FOVC01000001.1"/>
</dbReference>
<feature type="transmembrane region" description="Helical" evidence="6">
    <location>
        <begin position="6"/>
        <end position="31"/>
    </location>
</feature>
<sequence length="35" mass="3851">MNWQKIAVILLFLFMAICGVGGVMLVGYSVIVHAR</sequence>
<dbReference type="GO" id="GO:0005886">
    <property type="term" value="C:plasma membrane"/>
    <property type="evidence" value="ECO:0007669"/>
    <property type="project" value="UniProtKB-SubCell"/>
</dbReference>
<evidence type="ECO:0000256" key="4">
    <source>
        <dbReference type="ARBA" id="ARBA00022989"/>
    </source>
</evidence>
<evidence type="ECO:0000256" key="2">
    <source>
        <dbReference type="ARBA" id="ARBA00022519"/>
    </source>
</evidence>
<dbReference type="EMBL" id="FOVC01000001">
    <property type="protein sequence ID" value="SFM88512.1"/>
    <property type="molecule type" value="Genomic_DNA"/>
</dbReference>
<keyword evidence="5 6" id="KW-0472">Membrane</keyword>
<dbReference type="AlphaFoldDB" id="A0A1I4UHN5"/>